<sequence length="67" mass="7689">MSQYPGNLIHKSKTDKRHMKTTIGGHNGNATQHKINGNPEPVFSRKQGVMRRAFDADFSHLRQFRVI</sequence>
<dbReference type="AlphaFoldDB" id="A0A149US50"/>
<feature type="non-terminal residue" evidence="2">
    <location>
        <position position="67"/>
    </location>
</feature>
<reference evidence="2 3" key="1">
    <citation type="submission" date="2015-06" db="EMBL/GenBank/DDBJ databases">
        <title>Improved classification and identification of acetic acid bacteria using matrix-assisted laser desorption/ionization time-of-flight mass spectrometry; Gluconobacter nephelii and Gluconobacter uchimurae are later heterotypic synonyms of Gluconobacter japonicus and Gluconobacter oxydans, respectively.</title>
        <authorList>
            <person name="Li L."/>
            <person name="Cleenwerck I."/>
            <person name="De Vuyst L."/>
            <person name="Vandamme P."/>
        </authorList>
    </citation>
    <scope>NUCLEOTIDE SEQUENCE [LARGE SCALE GENOMIC DNA]</scope>
    <source>
        <strain evidence="2 3">LMG 1608</strain>
    </source>
</reference>
<organism evidence="2 3">
    <name type="scientific">Acetobacter cerevisiae</name>
    <dbReference type="NCBI Taxonomy" id="178900"/>
    <lineage>
        <taxon>Bacteria</taxon>
        <taxon>Pseudomonadati</taxon>
        <taxon>Pseudomonadota</taxon>
        <taxon>Alphaproteobacteria</taxon>
        <taxon>Acetobacterales</taxon>
        <taxon>Acetobacteraceae</taxon>
        <taxon>Acetobacter</taxon>
    </lineage>
</organism>
<comment type="caution">
    <text evidence="2">The sequence shown here is derived from an EMBL/GenBank/DDBJ whole genome shotgun (WGS) entry which is preliminary data.</text>
</comment>
<evidence type="ECO:0000313" key="3">
    <source>
        <dbReference type="Proteomes" id="UP000075312"/>
    </source>
</evidence>
<feature type="compositionally biased region" description="Basic residues" evidence="1">
    <location>
        <begin position="10"/>
        <end position="20"/>
    </location>
</feature>
<dbReference type="Proteomes" id="UP000075312">
    <property type="component" value="Unassembled WGS sequence"/>
</dbReference>
<evidence type="ECO:0000313" key="2">
    <source>
        <dbReference type="EMBL" id="KXV70829.1"/>
    </source>
</evidence>
<gene>
    <name evidence="2" type="ORF">AD952_11630</name>
</gene>
<evidence type="ECO:0000256" key="1">
    <source>
        <dbReference type="SAM" id="MobiDB-lite"/>
    </source>
</evidence>
<proteinExistence type="predicted"/>
<protein>
    <submittedName>
        <fullName evidence="2">Uncharacterized protein</fullName>
    </submittedName>
</protein>
<dbReference type="EMBL" id="LHZY01000049">
    <property type="protein sequence ID" value="KXV70829.1"/>
    <property type="molecule type" value="Genomic_DNA"/>
</dbReference>
<accession>A0A149US50</accession>
<name>A0A149US50_9PROT</name>
<feature type="region of interest" description="Disordered" evidence="1">
    <location>
        <begin position="1"/>
        <end position="38"/>
    </location>
</feature>